<dbReference type="InterPro" id="IPR001867">
    <property type="entry name" value="OmpR/PhoB-type_DNA-bd"/>
</dbReference>
<dbReference type="InterPro" id="IPR027417">
    <property type="entry name" value="P-loop_NTPase"/>
</dbReference>
<keyword evidence="5" id="KW-1185">Reference proteome</keyword>
<protein>
    <submittedName>
        <fullName evidence="4">Helix-turn-helix transcriptional regulator</fullName>
    </submittedName>
</protein>
<dbReference type="Gene3D" id="1.10.10.10">
    <property type="entry name" value="Winged helix-like DNA-binding domain superfamily/Winged helix DNA-binding domain"/>
    <property type="match status" value="1"/>
</dbReference>
<feature type="DNA-binding region" description="OmpR/PhoB-type" evidence="2">
    <location>
        <begin position="12"/>
        <end position="110"/>
    </location>
</feature>
<evidence type="ECO:0000313" key="4">
    <source>
        <dbReference type="EMBL" id="MCE4537579.1"/>
    </source>
</evidence>
<dbReference type="InterPro" id="IPR016032">
    <property type="entry name" value="Sig_transdc_resp-reg_C-effctor"/>
</dbReference>
<dbReference type="Pfam" id="PF00486">
    <property type="entry name" value="Trans_reg_C"/>
    <property type="match status" value="1"/>
</dbReference>
<dbReference type="Gene3D" id="3.40.50.300">
    <property type="entry name" value="P-loop containing nucleotide triphosphate hydrolases"/>
    <property type="match status" value="1"/>
</dbReference>
<evidence type="ECO:0000313" key="5">
    <source>
        <dbReference type="Proteomes" id="UP001201463"/>
    </source>
</evidence>
<dbReference type="SUPFAM" id="SSF52540">
    <property type="entry name" value="P-loop containing nucleoside triphosphate hydrolases"/>
    <property type="match status" value="1"/>
</dbReference>
<dbReference type="PANTHER" id="PTHR47691">
    <property type="entry name" value="REGULATOR-RELATED"/>
    <property type="match status" value="1"/>
</dbReference>
<dbReference type="PROSITE" id="PS51755">
    <property type="entry name" value="OMPR_PHOB"/>
    <property type="match status" value="1"/>
</dbReference>
<evidence type="ECO:0000256" key="2">
    <source>
        <dbReference type="PROSITE-ProRule" id="PRU01091"/>
    </source>
</evidence>
<reference evidence="4 5" key="1">
    <citation type="submission" date="2021-12" db="EMBL/GenBank/DDBJ databases">
        <title>Genome seq of p7.</title>
        <authorList>
            <person name="Seo T."/>
        </authorList>
    </citation>
    <scope>NUCLEOTIDE SEQUENCE [LARGE SCALE GENOMIC DNA]</scope>
    <source>
        <strain evidence="4 5">P7</strain>
    </source>
</reference>
<proteinExistence type="predicted"/>
<evidence type="ECO:0000259" key="3">
    <source>
        <dbReference type="PROSITE" id="PS51755"/>
    </source>
</evidence>
<feature type="domain" description="OmpR/PhoB-type" evidence="3">
    <location>
        <begin position="12"/>
        <end position="110"/>
    </location>
</feature>
<name>A0ABS8X9P0_9BURK</name>
<dbReference type="EMBL" id="JAJTWT010000003">
    <property type="protein sequence ID" value="MCE4537579.1"/>
    <property type="molecule type" value="Genomic_DNA"/>
</dbReference>
<dbReference type="PANTHER" id="PTHR47691:SF3">
    <property type="entry name" value="HTH-TYPE TRANSCRIPTIONAL REGULATOR RV0890C-RELATED"/>
    <property type="match status" value="1"/>
</dbReference>
<dbReference type="RefSeq" id="WP_233391588.1">
    <property type="nucleotide sequence ID" value="NZ_JAJTWT010000003.1"/>
</dbReference>
<dbReference type="Proteomes" id="UP001201463">
    <property type="component" value="Unassembled WGS sequence"/>
</dbReference>
<accession>A0ABS8X9P0</accession>
<comment type="caution">
    <text evidence="4">The sequence shown here is derived from an EMBL/GenBank/DDBJ whole genome shotgun (WGS) entry which is preliminary data.</text>
</comment>
<keyword evidence="1 2" id="KW-0238">DNA-binding</keyword>
<dbReference type="InterPro" id="IPR036388">
    <property type="entry name" value="WH-like_DNA-bd_sf"/>
</dbReference>
<gene>
    <name evidence="4" type="ORF">LXT12_09990</name>
</gene>
<sequence length="844" mass="90003">MNAPDRISSALAGPVAFGPFVLDHRQARLSRDGEAVALSGRPLEVLALLAARAGQLVDKDTVLDEVWGHRHVTESVLKVAVNALRAALGDDAKAPRYVETVPRRGYRFVAEVRPVVAAPARPSGAAEPAAPALIGRERDLDHLAALLASSRLVTLCGLGGVGKTRLALAAAAVQDRQGAWPDGVWVVRLESLSDPVLLPSSIAQALQLGARAGGGTAALAQALAPLHLLLVLDNAEHMVEAVAALVASLLEAAPRVTLLVTSQVPLRVGGEQVMPLAPLALPQDVADPAPPPEGYAAARLFCARVRQWQPGYAPTPDEHAAIAAICRSLDGVPLALELAAARVPLLGTAGVRTRLSQRFALLTRGARDAAARQRSLTAALDWTYGLLSPQEQRALQWLSVFAGSVTPDAAEAQLAGLGEGAEPLDLVAALLERSLLVPEATPEGPRLCFFNSVRRYALERLAEAGEEAAARAAHLRRLVARFGCADADEFQTPMHRWLPPLRRELDNLRAALRFGLGAEPPLRDDALRLLCASAAFWAVGGLRVEGLRWFDEAQAVAPPEGELALLLAHARGMFAARSQLGSPQQALELLRQARPLLRERGDHRRLYQSRNAERYLLMRLASQEDVSELLADMASQVQPGWNIVARRHLLHLQAYALRDRGDLEGYRQACAALLEACKAEGAEFECWPVANALGQALVQLGRLDEACRVLGAAAAQVWARGMQREQVPLLAIHACVQLFRGAGAEAIQAGREAAALLRAEGMLWWMADALPWAAWGQGRHDDARRLQAWADAQVSRRGETRGPLFSRLRQAFADVAGMPVGAPPPGGGGAELGDAAAAALAFGA</sequence>
<dbReference type="PRINTS" id="PR00364">
    <property type="entry name" value="DISEASERSIST"/>
</dbReference>
<organism evidence="4 5">
    <name type="scientific">Pelomonas caseinilytica</name>
    <dbReference type="NCBI Taxonomy" id="2906763"/>
    <lineage>
        <taxon>Bacteria</taxon>
        <taxon>Pseudomonadati</taxon>
        <taxon>Pseudomonadota</taxon>
        <taxon>Betaproteobacteria</taxon>
        <taxon>Burkholderiales</taxon>
        <taxon>Sphaerotilaceae</taxon>
        <taxon>Roseateles</taxon>
    </lineage>
</organism>
<dbReference type="CDD" id="cd00383">
    <property type="entry name" value="trans_reg_C"/>
    <property type="match status" value="1"/>
</dbReference>
<dbReference type="SUPFAM" id="SSF46894">
    <property type="entry name" value="C-terminal effector domain of the bipartite response regulators"/>
    <property type="match status" value="1"/>
</dbReference>
<evidence type="ECO:0000256" key="1">
    <source>
        <dbReference type="ARBA" id="ARBA00023125"/>
    </source>
</evidence>
<dbReference type="SMART" id="SM00862">
    <property type="entry name" value="Trans_reg_C"/>
    <property type="match status" value="1"/>
</dbReference>